<evidence type="ECO:0000313" key="3">
    <source>
        <dbReference type="EMBL" id="MFM9614913.1"/>
    </source>
</evidence>
<dbReference type="Proteomes" id="UP001631957">
    <property type="component" value="Unassembled WGS sequence"/>
</dbReference>
<dbReference type="CDD" id="cd05829">
    <property type="entry name" value="Sortase_F"/>
    <property type="match status" value="1"/>
</dbReference>
<dbReference type="Gene3D" id="2.40.260.10">
    <property type="entry name" value="Sortase"/>
    <property type="match status" value="1"/>
</dbReference>
<dbReference type="NCBIfam" id="NF033748">
    <property type="entry name" value="class_F_sortase"/>
    <property type="match status" value="1"/>
</dbReference>
<reference evidence="3 4" key="1">
    <citation type="submission" date="2024-12" db="EMBL/GenBank/DDBJ databases">
        <title>Forecasting of Potato common scab and diversities of Pathogenic streptomyces spp. in china.</title>
        <authorList>
            <person name="Handique U."/>
            <person name="Wu J."/>
        </authorList>
    </citation>
    <scope>NUCLEOTIDE SEQUENCE [LARGE SCALE GENOMIC DNA]</scope>
    <source>
        <strain evidence="3 4">ZRIMU1530</strain>
    </source>
</reference>
<proteinExistence type="predicted"/>
<evidence type="ECO:0000256" key="1">
    <source>
        <dbReference type="ARBA" id="ARBA00022801"/>
    </source>
</evidence>
<gene>
    <name evidence="3" type="ORF">ACKI18_40295</name>
</gene>
<dbReference type="InterPro" id="IPR023365">
    <property type="entry name" value="Sortase_dom-sf"/>
</dbReference>
<protein>
    <submittedName>
        <fullName evidence="3">Class F sortase</fullName>
    </submittedName>
</protein>
<comment type="caution">
    <text evidence="3">The sequence shown here is derived from an EMBL/GenBank/DDBJ whole genome shotgun (WGS) entry which is preliminary data.</text>
</comment>
<sequence length="236" mass="23466">MTVLSRRGFAVVGLGALLVGCGSSGEGVRVSQDDGSPGKVQAAGDGRSGGTSGGAGASGASGGAGASGTGGTTGMTPSGSSRDGGRAGLVPVALKVPSIGVDTPLLSLGLASDGTVAVPPVVAHDRAGWYRYSPSPGQTGPSVILGHVTVGEYGDGVFRHLSELSRGDEVVARLADGREPVFRVTAVRTVAKSAFPTREVYGDTARPELRLITCGGTRTGEGYADNVIVFAELKRG</sequence>
<dbReference type="InterPro" id="IPR005754">
    <property type="entry name" value="Sortase"/>
</dbReference>
<keyword evidence="4" id="KW-1185">Reference proteome</keyword>
<dbReference type="InterPro" id="IPR042001">
    <property type="entry name" value="Sortase_F"/>
</dbReference>
<feature type="compositionally biased region" description="Gly residues" evidence="2">
    <location>
        <begin position="46"/>
        <end position="73"/>
    </location>
</feature>
<dbReference type="PROSITE" id="PS51257">
    <property type="entry name" value="PROKAR_LIPOPROTEIN"/>
    <property type="match status" value="1"/>
</dbReference>
<dbReference type="EMBL" id="JBJVNI010000030">
    <property type="protein sequence ID" value="MFM9614913.1"/>
    <property type="molecule type" value="Genomic_DNA"/>
</dbReference>
<feature type="region of interest" description="Disordered" evidence="2">
    <location>
        <begin position="25"/>
        <end position="86"/>
    </location>
</feature>
<dbReference type="Pfam" id="PF04203">
    <property type="entry name" value="Sortase"/>
    <property type="match status" value="1"/>
</dbReference>
<keyword evidence="1" id="KW-0378">Hydrolase</keyword>
<evidence type="ECO:0000256" key="2">
    <source>
        <dbReference type="SAM" id="MobiDB-lite"/>
    </source>
</evidence>
<accession>A0ABW9I5J0</accession>
<dbReference type="SUPFAM" id="SSF63817">
    <property type="entry name" value="Sortase"/>
    <property type="match status" value="1"/>
</dbReference>
<evidence type="ECO:0000313" key="4">
    <source>
        <dbReference type="Proteomes" id="UP001631957"/>
    </source>
</evidence>
<name>A0ABW9I5J0_9ACTN</name>
<dbReference type="RefSeq" id="WP_409123824.1">
    <property type="nucleotide sequence ID" value="NZ_JBJVNI010000030.1"/>
</dbReference>
<organism evidence="3 4">
    <name type="scientific">Streptomyces niveiscabiei</name>
    <dbReference type="NCBI Taxonomy" id="164115"/>
    <lineage>
        <taxon>Bacteria</taxon>
        <taxon>Bacillati</taxon>
        <taxon>Actinomycetota</taxon>
        <taxon>Actinomycetes</taxon>
        <taxon>Kitasatosporales</taxon>
        <taxon>Streptomycetaceae</taxon>
        <taxon>Streptomyces</taxon>
    </lineage>
</organism>